<reference evidence="2 3" key="1">
    <citation type="submission" date="2019-02" db="EMBL/GenBank/DDBJ databases">
        <title>Sequencing the genomes of 1000 actinobacteria strains.</title>
        <authorList>
            <person name="Klenk H.-P."/>
        </authorList>
    </citation>
    <scope>NUCLEOTIDE SEQUENCE [LARGE SCALE GENOMIC DNA]</scope>
    <source>
        <strain evidence="2 3">DSM 16932</strain>
    </source>
</reference>
<sequence length="180" mass="19358">MADHPQPAVDRMVEPVGHAIVAGVAPGQDELVPLTAVAWARAVRAPMVHFAYADVSRYAVEEHPDGTVTHAPIDPDTADVDWQQTAAGLRSHLERVLAGADVPWRFVYLAGRPDRALTHLARAVDAAAIVVGTRAPGGAGRLREAIEGSVAVHLAQHQHRPVLTVPLSVVDWKETRAPWQ</sequence>
<protein>
    <submittedName>
        <fullName evidence="2">Nucleotide-binding universal stress UspA family protein</fullName>
    </submittedName>
</protein>
<accession>A0A4Q7M074</accession>
<name>A0A4Q7M074_9MICO</name>
<dbReference type="SUPFAM" id="SSF52402">
    <property type="entry name" value="Adenine nucleotide alpha hydrolases-like"/>
    <property type="match status" value="1"/>
</dbReference>
<comment type="caution">
    <text evidence="2">The sequence shown here is derived from an EMBL/GenBank/DDBJ whole genome shotgun (WGS) entry which is preliminary data.</text>
</comment>
<dbReference type="InterPro" id="IPR006016">
    <property type="entry name" value="UspA"/>
</dbReference>
<dbReference type="EMBL" id="SGWX01000001">
    <property type="protein sequence ID" value="RZS60117.1"/>
    <property type="molecule type" value="Genomic_DNA"/>
</dbReference>
<dbReference type="Pfam" id="PF00582">
    <property type="entry name" value="Usp"/>
    <property type="match status" value="1"/>
</dbReference>
<organism evidence="2 3">
    <name type="scientific">Xylanimonas ulmi</name>
    <dbReference type="NCBI Taxonomy" id="228973"/>
    <lineage>
        <taxon>Bacteria</taxon>
        <taxon>Bacillati</taxon>
        <taxon>Actinomycetota</taxon>
        <taxon>Actinomycetes</taxon>
        <taxon>Micrococcales</taxon>
        <taxon>Promicromonosporaceae</taxon>
        <taxon>Xylanimonas</taxon>
    </lineage>
</organism>
<dbReference type="Gene3D" id="3.40.50.620">
    <property type="entry name" value="HUPs"/>
    <property type="match status" value="1"/>
</dbReference>
<feature type="domain" description="UspA" evidence="1">
    <location>
        <begin position="67"/>
        <end position="166"/>
    </location>
</feature>
<dbReference type="Proteomes" id="UP000293852">
    <property type="component" value="Unassembled WGS sequence"/>
</dbReference>
<gene>
    <name evidence="2" type="ORF">EV386_0359</name>
</gene>
<dbReference type="AlphaFoldDB" id="A0A4Q7M074"/>
<keyword evidence="3" id="KW-1185">Reference proteome</keyword>
<proteinExistence type="predicted"/>
<dbReference type="RefSeq" id="WP_242607786.1">
    <property type="nucleotide sequence ID" value="NZ_SGWX01000001.1"/>
</dbReference>
<evidence type="ECO:0000259" key="1">
    <source>
        <dbReference type="Pfam" id="PF00582"/>
    </source>
</evidence>
<dbReference type="InterPro" id="IPR014729">
    <property type="entry name" value="Rossmann-like_a/b/a_fold"/>
</dbReference>
<evidence type="ECO:0000313" key="3">
    <source>
        <dbReference type="Proteomes" id="UP000293852"/>
    </source>
</evidence>
<evidence type="ECO:0000313" key="2">
    <source>
        <dbReference type="EMBL" id="RZS60117.1"/>
    </source>
</evidence>